<dbReference type="GO" id="GO:0006355">
    <property type="term" value="P:regulation of DNA-templated transcription"/>
    <property type="evidence" value="ECO:0007669"/>
    <property type="project" value="InterPro"/>
</dbReference>
<dbReference type="PROSITE" id="PS50043">
    <property type="entry name" value="HTH_LUXR_2"/>
    <property type="match status" value="1"/>
</dbReference>
<protein>
    <recommendedName>
        <fullName evidence="3">HTH luxR-type domain-containing protein</fullName>
    </recommendedName>
</protein>
<dbReference type="PRINTS" id="PR00038">
    <property type="entry name" value="HTHLUXR"/>
</dbReference>
<dbReference type="EMBL" id="RCUV01000003">
    <property type="protein sequence ID" value="RLP73092.1"/>
    <property type="molecule type" value="Genomic_DNA"/>
</dbReference>
<accession>A0A3L7A0W8</accession>
<dbReference type="GO" id="GO:0004016">
    <property type="term" value="F:adenylate cyclase activity"/>
    <property type="evidence" value="ECO:0007669"/>
    <property type="project" value="TreeGrafter"/>
</dbReference>
<comment type="caution">
    <text evidence="4">The sequence shown here is derived from an EMBL/GenBank/DDBJ whole genome shotgun (WGS) entry which is preliminary data.</text>
</comment>
<reference evidence="4 5" key="1">
    <citation type="submission" date="2018-10" db="EMBL/GenBank/DDBJ databases">
        <authorList>
            <person name="Li J."/>
        </authorList>
    </citation>
    <scope>NUCLEOTIDE SEQUENCE [LARGE SCALE GENOMIC DNA]</scope>
    <source>
        <strain evidence="4 5">CCTCC AB209002</strain>
    </source>
</reference>
<dbReference type="InterPro" id="IPR027417">
    <property type="entry name" value="P-loop_NTPase"/>
</dbReference>
<dbReference type="SMART" id="SM00421">
    <property type="entry name" value="HTH_LUXR"/>
    <property type="match status" value="1"/>
</dbReference>
<dbReference type="InterPro" id="IPR016032">
    <property type="entry name" value="Sig_transdc_resp-reg_C-effctor"/>
</dbReference>
<dbReference type="AlphaFoldDB" id="A0A3L7A0W8"/>
<name>A0A3L7A0W8_9MICO</name>
<feature type="domain" description="HTH luxR-type" evidence="3">
    <location>
        <begin position="761"/>
        <end position="825"/>
    </location>
</feature>
<dbReference type="Gene3D" id="1.25.40.10">
    <property type="entry name" value="Tetratricopeptide repeat domain"/>
    <property type="match status" value="1"/>
</dbReference>
<dbReference type="InterPro" id="IPR011990">
    <property type="entry name" value="TPR-like_helical_dom_sf"/>
</dbReference>
<dbReference type="SUPFAM" id="SSF48452">
    <property type="entry name" value="TPR-like"/>
    <property type="match status" value="1"/>
</dbReference>
<organism evidence="4 5">
    <name type="scientific">Mycetocola manganoxydans</name>
    <dbReference type="NCBI Taxonomy" id="699879"/>
    <lineage>
        <taxon>Bacteria</taxon>
        <taxon>Bacillati</taxon>
        <taxon>Actinomycetota</taxon>
        <taxon>Actinomycetes</taxon>
        <taxon>Micrococcales</taxon>
        <taxon>Microbacteriaceae</taxon>
        <taxon>Mycetocola</taxon>
    </lineage>
</organism>
<dbReference type="Gene3D" id="3.40.50.300">
    <property type="entry name" value="P-loop containing nucleotide triphosphate hydrolases"/>
    <property type="match status" value="1"/>
</dbReference>
<proteinExistence type="predicted"/>
<evidence type="ECO:0000256" key="1">
    <source>
        <dbReference type="ARBA" id="ARBA00022741"/>
    </source>
</evidence>
<dbReference type="PANTHER" id="PTHR16305">
    <property type="entry name" value="TESTICULAR SOLUBLE ADENYLYL CYCLASE"/>
    <property type="match status" value="1"/>
</dbReference>
<dbReference type="Pfam" id="PF00196">
    <property type="entry name" value="GerE"/>
    <property type="match status" value="1"/>
</dbReference>
<dbReference type="Gene3D" id="1.10.10.10">
    <property type="entry name" value="Winged helix-like DNA-binding domain superfamily/Winged helix DNA-binding domain"/>
    <property type="match status" value="1"/>
</dbReference>
<dbReference type="InterPro" id="IPR000792">
    <property type="entry name" value="Tscrpt_reg_LuxR_C"/>
</dbReference>
<keyword evidence="1" id="KW-0547">Nucleotide-binding</keyword>
<dbReference type="SUPFAM" id="SSF46894">
    <property type="entry name" value="C-terminal effector domain of the bipartite response regulators"/>
    <property type="match status" value="1"/>
</dbReference>
<dbReference type="CDD" id="cd06170">
    <property type="entry name" value="LuxR_C_like"/>
    <property type="match status" value="1"/>
</dbReference>
<evidence type="ECO:0000313" key="4">
    <source>
        <dbReference type="EMBL" id="RLP73092.1"/>
    </source>
</evidence>
<dbReference type="OrthoDB" id="134933at2"/>
<dbReference type="RefSeq" id="WP_121671945.1">
    <property type="nucleotide sequence ID" value="NZ_BMXM01000003.1"/>
</dbReference>
<dbReference type="InterPro" id="IPR036388">
    <property type="entry name" value="WH-like_DNA-bd_sf"/>
</dbReference>
<dbReference type="GO" id="GO:0003677">
    <property type="term" value="F:DNA binding"/>
    <property type="evidence" value="ECO:0007669"/>
    <property type="project" value="InterPro"/>
</dbReference>
<dbReference type="GO" id="GO:0005524">
    <property type="term" value="F:ATP binding"/>
    <property type="evidence" value="ECO:0007669"/>
    <property type="project" value="UniProtKB-KW"/>
</dbReference>
<dbReference type="PANTHER" id="PTHR16305:SF35">
    <property type="entry name" value="TRANSCRIPTIONAL ACTIVATOR DOMAIN"/>
    <property type="match status" value="1"/>
</dbReference>
<evidence type="ECO:0000256" key="2">
    <source>
        <dbReference type="ARBA" id="ARBA00022840"/>
    </source>
</evidence>
<evidence type="ECO:0000259" key="3">
    <source>
        <dbReference type="PROSITE" id="PS50043"/>
    </source>
</evidence>
<gene>
    <name evidence="4" type="ORF">D9V29_03560</name>
</gene>
<dbReference type="InterPro" id="IPR041664">
    <property type="entry name" value="AAA_16"/>
</dbReference>
<sequence>MTAPRLPPDAAVPPTLLGRDRQLAGISRAVARVREGRAQFVLIEGEAGFGKTALLEASVATVPHWPVRSATADENETDLAYGVLNQLLRRVDEQDALDPVLQGGISPDVPTLVAGAALLNLIHSSEGATCVTIDDAQWLDQRSAEALWFAGRRSFRDRLLVIIAARPDDTAFLERVRLLVADEHRGVRLTVGGFGADPIAELVARRTGRQAPRRLVTKLVAATDGNALHVQTLLNQVVSSSDPLGSLDRMLLGTPPAAPGFRALTLDALRDASEVARAVVEIVAVLHDTATITDIAAVGERYAGFAITGNDIDDAVGTGLVTFAGNESAVVMPHERVRAVVVSNLALETRQAINAAAGQVIAGHRGLAHRANAAAGHDDSLADELNVAARLAAATHQADRAVRYARWSALLSSNPSVREERLIDAGVHGIAARRHDLLLAARSDFENLSSGPARDVLLGNVALATGDIDVARTHLSLAAQADPDGSSRARLMKAVAHQTLAATALLLDEFPATIHSATAVLEELPGLRVNASRVSAVSVDLDELEYNAVSWRALASWQLGLADTGQERLAELIAEGRRIGFRAQHTVLLLVHGFMLRQQGNLPAAIADLEAGIALADVSRPDMSPFGRINLSLALFRDGRWDAAAAAAAAAASIADDVEHSWARASAYAVAGLVPAARGDHSRAQEWLSKADAVPQKQHASGYRLLADFVRAVDARASGHGATAVFLSRRALATSGVHSYIEKSWWEMLLTEALGPAAEHAPDPLAVLSSREREVAHLAAQGLTNREVAHKLFVSVKGVEYHMGNVLAKLGLSSRRGIRGLIEGN</sequence>
<dbReference type="GO" id="GO:0005737">
    <property type="term" value="C:cytoplasm"/>
    <property type="evidence" value="ECO:0007669"/>
    <property type="project" value="TreeGrafter"/>
</dbReference>
<dbReference type="SUPFAM" id="SSF52540">
    <property type="entry name" value="P-loop containing nucleoside triphosphate hydrolases"/>
    <property type="match status" value="1"/>
</dbReference>
<keyword evidence="2" id="KW-0067">ATP-binding</keyword>
<dbReference type="Pfam" id="PF13191">
    <property type="entry name" value="AAA_16"/>
    <property type="match status" value="1"/>
</dbReference>
<evidence type="ECO:0000313" key="5">
    <source>
        <dbReference type="Proteomes" id="UP000270299"/>
    </source>
</evidence>
<dbReference type="Proteomes" id="UP000270299">
    <property type="component" value="Unassembled WGS sequence"/>
</dbReference>
<keyword evidence="5" id="KW-1185">Reference proteome</keyword>